<reference evidence="2 3" key="1">
    <citation type="submission" date="2016-07" db="EMBL/GenBank/DDBJ databases">
        <title>Draft genome sequence of Prauserella muralis DSM 45305, isolated from a mould-covered wall in an indoor environment.</title>
        <authorList>
            <person name="Ruckert C."/>
            <person name="Albersmeier A."/>
            <person name="Jiang C.-L."/>
            <person name="Jiang Y."/>
            <person name="Kalinowski J."/>
            <person name="Schneider O."/>
            <person name="Winkler A."/>
            <person name="Zotchev S.B."/>
        </authorList>
    </citation>
    <scope>NUCLEOTIDE SEQUENCE [LARGE SCALE GENOMIC DNA]</scope>
    <source>
        <strain evidence="2 3">DSM 45305</strain>
    </source>
</reference>
<dbReference type="PANTHER" id="PTHR35525">
    <property type="entry name" value="BLL6575 PROTEIN"/>
    <property type="match status" value="1"/>
</dbReference>
<proteinExistence type="predicted"/>
<dbReference type="Proteomes" id="UP000249915">
    <property type="component" value="Unassembled WGS sequence"/>
</dbReference>
<dbReference type="InterPro" id="IPR023286">
    <property type="entry name" value="ABATE_dom_sf"/>
</dbReference>
<evidence type="ECO:0000313" key="2">
    <source>
        <dbReference type="EMBL" id="PXY21391.1"/>
    </source>
</evidence>
<evidence type="ECO:0000259" key="1">
    <source>
        <dbReference type="Pfam" id="PF11706"/>
    </source>
</evidence>
<dbReference type="Pfam" id="PF11706">
    <property type="entry name" value="zf-CGNR"/>
    <property type="match status" value="1"/>
</dbReference>
<name>A0A2V4AM77_9PSEU</name>
<keyword evidence="3" id="KW-1185">Reference proteome</keyword>
<protein>
    <recommendedName>
        <fullName evidence="1">Zinc finger CGNR domain-containing protein</fullName>
    </recommendedName>
</protein>
<sequence>MSGRVSLDLAGTLKWRRGEPEELLPDGPSVAGWVTQAGLLSLPPEVSDEAAGRARRLRELVYTAVRLDEPRRVATAELQAFADLPPVRSVLTADGRLERHGDLAAALSTVARDAIELIGSPELERVRECGRPECTRLFVDNSRGKPRRWCGMAECGNRVKAANYRRRQRLDQGGSAQRG</sequence>
<dbReference type="Gene3D" id="1.10.3300.10">
    <property type="entry name" value="Jann2411-like domain"/>
    <property type="match status" value="1"/>
</dbReference>
<dbReference type="SUPFAM" id="SSF160904">
    <property type="entry name" value="Jann2411-like"/>
    <property type="match status" value="1"/>
</dbReference>
<dbReference type="InterPro" id="IPR010852">
    <property type="entry name" value="ABATE"/>
</dbReference>
<feature type="domain" description="Zinc finger CGNR" evidence="1">
    <location>
        <begin position="125"/>
        <end position="168"/>
    </location>
</feature>
<comment type="caution">
    <text evidence="2">The sequence shown here is derived from an EMBL/GenBank/DDBJ whole genome shotgun (WGS) entry which is preliminary data.</text>
</comment>
<dbReference type="InterPro" id="IPR021005">
    <property type="entry name" value="Znf_CGNR"/>
</dbReference>
<evidence type="ECO:0000313" key="3">
    <source>
        <dbReference type="Proteomes" id="UP000249915"/>
    </source>
</evidence>
<accession>A0A2V4AM77</accession>
<dbReference type="AlphaFoldDB" id="A0A2V4AM77"/>
<dbReference type="Pfam" id="PF07336">
    <property type="entry name" value="ABATE"/>
    <property type="match status" value="1"/>
</dbReference>
<dbReference type="PANTHER" id="PTHR35525:SF3">
    <property type="entry name" value="BLL6575 PROTEIN"/>
    <property type="match status" value="1"/>
</dbReference>
<dbReference type="EMBL" id="MASW01000006">
    <property type="protein sequence ID" value="PXY21391.1"/>
    <property type="molecule type" value="Genomic_DNA"/>
</dbReference>
<gene>
    <name evidence="2" type="ORF">BAY60_24980</name>
</gene>
<organism evidence="2 3">
    <name type="scientific">Prauserella muralis</name>
    <dbReference type="NCBI Taxonomy" id="588067"/>
    <lineage>
        <taxon>Bacteria</taxon>
        <taxon>Bacillati</taxon>
        <taxon>Actinomycetota</taxon>
        <taxon>Actinomycetes</taxon>
        <taxon>Pseudonocardiales</taxon>
        <taxon>Pseudonocardiaceae</taxon>
        <taxon>Prauserella</taxon>
    </lineage>
</organism>